<dbReference type="SUPFAM" id="SSF53850">
    <property type="entry name" value="Periplasmic binding protein-like II"/>
    <property type="match status" value="1"/>
</dbReference>
<evidence type="ECO:0000256" key="3">
    <source>
        <dbReference type="ARBA" id="ARBA00023125"/>
    </source>
</evidence>
<comment type="caution">
    <text evidence="7">The sequence shown here is derived from an EMBL/GenBank/DDBJ whole genome shotgun (WGS) entry which is preliminary data.</text>
</comment>
<feature type="region of interest" description="Disordered" evidence="5">
    <location>
        <begin position="306"/>
        <end position="335"/>
    </location>
</feature>
<dbReference type="PANTHER" id="PTHR30346:SF17">
    <property type="entry name" value="LYSR FAMILY TRANSCRIPTIONAL REGULATOR"/>
    <property type="match status" value="1"/>
</dbReference>
<evidence type="ECO:0000259" key="6">
    <source>
        <dbReference type="PROSITE" id="PS50931"/>
    </source>
</evidence>
<dbReference type="PROSITE" id="PS50931">
    <property type="entry name" value="HTH_LYSR"/>
    <property type="match status" value="1"/>
</dbReference>
<evidence type="ECO:0000256" key="4">
    <source>
        <dbReference type="ARBA" id="ARBA00023163"/>
    </source>
</evidence>
<evidence type="ECO:0000313" key="8">
    <source>
        <dbReference type="Proteomes" id="UP000660265"/>
    </source>
</evidence>
<evidence type="ECO:0000256" key="5">
    <source>
        <dbReference type="SAM" id="MobiDB-lite"/>
    </source>
</evidence>
<proteinExistence type="inferred from homology"/>
<organism evidence="7 8">
    <name type="scientific">Streptomyces camponoticapitis</name>
    <dbReference type="NCBI Taxonomy" id="1616125"/>
    <lineage>
        <taxon>Bacteria</taxon>
        <taxon>Bacillati</taxon>
        <taxon>Actinomycetota</taxon>
        <taxon>Actinomycetes</taxon>
        <taxon>Kitasatosporales</taxon>
        <taxon>Streptomycetaceae</taxon>
        <taxon>Streptomyces</taxon>
    </lineage>
</organism>
<evidence type="ECO:0000313" key="7">
    <source>
        <dbReference type="EMBL" id="GGK05132.1"/>
    </source>
</evidence>
<dbReference type="Proteomes" id="UP000660265">
    <property type="component" value="Unassembled WGS sequence"/>
</dbReference>
<accession>A0ABQ2EFW5</accession>
<dbReference type="SUPFAM" id="SSF46785">
    <property type="entry name" value="Winged helix' DNA-binding domain"/>
    <property type="match status" value="1"/>
</dbReference>
<dbReference type="InterPro" id="IPR000847">
    <property type="entry name" value="LysR_HTH_N"/>
</dbReference>
<evidence type="ECO:0000256" key="2">
    <source>
        <dbReference type="ARBA" id="ARBA00023015"/>
    </source>
</evidence>
<reference evidence="8" key="1">
    <citation type="journal article" date="2019" name="Int. J. Syst. Evol. Microbiol.">
        <title>The Global Catalogue of Microorganisms (GCM) 10K type strain sequencing project: providing services to taxonomists for standard genome sequencing and annotation.</title>
        <authorList>
            <consortium name="The Broad Institute Genomics Platform"/>
            <consortium name="The Broad Institute Genome Sequencing Center for Infectious Disease"/>
            <person name="Wu L."/>
            <person name="Ma J."/>
        </authorList>
    </citation>
    <scope>NUCLEOTIDE SEQUENCE [LARGE SCALE GENOMIC DNA]</scope>
    <source>
        <strain evidence="8">CGMCC 4.7275</strain>
    </source>
</reference>
<sequence>MGMLGYPPGMSVDLRLMRYVIAIADAGGFEGAAEALHMTQPPLSRQISSLERELGVQLFHRRPTRPTEAGLVFVESCRRILRETEQAVERVRLIGGVGKGTVRIGYTVTTAFDEMPKLFAAMREHHPGIDVDAREAWDTELTAALRDREIDVLLGRLVQIPSGHRTATIRRDPLTAVLDVGHPLAGRPAVALRELRGETLRFFPRAVAPRYYDGVLAALGTSGETFDVWENRLPGLRTLGSALSGRDFMILPSPLREHLPPSMVAVPLLDELPAVELQLAWPCDAPEAVAALVHMARRLARDEGWLPARGTGRGTARGTATGRARTYKTGPAPAP</sequence>
<evidence type="ECO:0000256" key="1">
    <source>
        <dbReference type="ARBA" id="ARBA00009437"/>
    </source>
</evidence>
<gene>
    <name evidence="7" type="ORF">GCM10011583_41040</name>
</gene>
<dbReference type="InterPro" id="IPR036390">
    <property type="entry name" value="WH_DNA-bd_sf"/>
</dbReference>
<dbReference type="Gene3D" id="1.10.10.10">
    <property type="entry name" value="Winged helix-like DNA-binding domain superfamily/Winged helix DNA-binding domain"/>
    <property type="match status" value="1"/>
</dbReference>
<protein>
    <submittedName>
        <fullName evidence="7">Transcriptional regulator, LysR family protein</fullName>
    </submittedName>
</protein>
<dbReference type="EMBL" id="BMMV01000013">
    <property type="protein sequence ID" value="GGK05132.1"/>
    <property type="molecule type" value="Genomic_DNA"/>
</dbReference>
<dbReference type="InterPro" id="IPR005119">
    <property type="entry name" value="LysR_subst-bd"/>
</dbReference>
<feature type="compositionally biased region" description="Low complexity" evidence="5">
    <location>
        <begin position="308"/>
        <end position="324"/>
    </location>
</feature>
<dbReference type="Gene3D" id="3.40.190.10">
    <property type="entry name" value="Periplasmic binding protein-like II"/>
    <property type="match status" value="2"/>
</dbReference>
<keyword evidence="4" id="KW-0804">Transcription</keyword>
<keyword evidence="3" id="KW-0238">DNA-binding</keyword>
<comment type="similarity">
    <text evidence="1">Belongs to the LysR transcriptional regulatory family.</text>
</comment>
<keyword evidence="8" id="KW-1185">Reference proteome</keyword>
<dbReference type="Pfam" id="PF03466">
    <property type="entry name" value="LysR_substrate"/>
    <property type="match status" value="1"/>
</dbReference>
<dbReference type="PRINTS" id="PR00039">
    <property type="entry name" value="HTHLYSR"/>
</dbReference>
<dbReference type="InterPro" id="IPR036388">
    <property type="entry name" value="WH-like_DNA-bd_sf"/>
</dbReference>
<name>A0ABQ2EFW5_9ACTN</name>
<dbReference type="PANTHER" id="PTHR30346">
    <property type="entry name" value="TRANSCRIPTIONAL DUAL REGULATOR HCAR-RELATED"/>
    <property type="match status" value="1"/>
</dbReference>
<keyword evidence="2" id="KW-0805">Transcription regulation</keyword>
<feature type="domain" description="HTH lysR-type" evidence="6">
    <location>
        <begin position="12"/>
        <end position="67"/>
    </location>
</feature>
<dbReference type="Pfam" id="PF00126">
    <property type="entry name" value="HTH_1"/>
    <property type="match status" value="1"/>
</dbReference>
<dbReference type="CDD" id="cd08414">
    <property type="entry name" value="PBP2_LTTR_aromatics_like"/>
    <property type="match status" value="1"/>
</dbReference>